<evidence type="ECO:0000313" key="2">
    <source>
        <dbReference type="EMBL" id="EGV50074.1"/>
    </source>
</evidence>
<dbReference type="PANTHER" id="PTHR46246">
    <property type="entry name" value="GUANOSINE-3',5'-BIS(DIPHOSPHATE) 3'-PYROPHOSPHOHYDROLASE MESH1"/>
    <property type="match status" value="1"/>
</dbReference>
<keyword evidence="2" id="KW-0808">Transferase</keyword>
<dbReference type="Proteomes" id="UP000004491">
    <property type="component" value="Unassembled WGS sequence"/>
</dbReference>
<dbReference type="PROSITE" id="PS51831">
    <property type="entry name" value="HD"/>
    <property type="match status" value="1"/>
</dbReference>
<dbReference type="InterPro" id="IPR003607">
    <property type="entry name" value="HD/PDEase_dom"/>
</dbReference>
<feature type="domain" description="HD" evidence="1">
    <location>
        <begin position="36"/>
        <end position="132"/>
    </location>
</feature>
<dbReference type="SUPFAM" id="SSF109604">
    <property type="entry name" value="HD-domain/PDEase-like"/>
    <property type="match status" value="1"/>
</dbReference>
<protein>
    <submittedName>
        <fullName evidence="2">Guanosine polyphosphate pyrophosphohydrolase/synthetase</fullName>
        <ecNumber evidence="2">2.7.6.5</ecNumber>
    </submittedName>
</protein>
<comment type="caution">
    <text evidence="2">The sequence shown here is derived from an EMBL/GenBank/DDBJ whole genome shotgun (WGS) entry which is preliminary data.</text>
</comment>
<dbReference type="GO" id="GO:0008728">
    <property type="term" value="F:GTP diphosphokinase activity"/>
    <property type="evidence" value="ECO:0007669"/>
    <property type="project" value="UniProtKB-EC"/>
</dbReference>
<name>G2DH23_9GAMM</name>
<dbReference type="GO" id="GO:0008893">
    <property type="term" value="F:guanosine-3',5'-bis(diphosphate) 3'-diphosphatase activity"/>
    <property type="evidence" value="ECO:0007669"/>
    <property type="project" value="TreeGrafter"/>
</dbReference>
<dbReference type="EC" id="2.7.6.5" evidence="2"/>
<proteinExistence type="predicted"/>
<evidence type="ECO:0000259" key="1">
    <source>
        <dbReference type="PROSITE" id="PS51831"/>
    </source>
</evidence>
<sequence>MIRGSLMNDFVEKARAYATQAHARIDQRRKYSNQPYDEHLKRVAELVEEVSDDPQMIAAAWLHDTVEDTPATHRDIEREFGAGVAQLVDELTDVSRPGDGNRALRKALDREHIARASVSAKTVKLADLIDNCRDICRHDPRFARVYLAEMEALLRVLQESNETLLKRAHKVWNRCRERLGAEKEASRHESEMFARHTQNASFDQWRALRLFTESFSASDIAEPLGSFDSDTSAIKAHEIMLSKGWSVAGLREDGVVEGYILRDDLQRGYCGDYRRSFSRGQLVRGDAPLSDVIYVLTRHASCFVNIIGGTSGIIIREHIQKPIVRMWLFGMITIIEINLVKRIEESYPDESWQSQLNDGRLDKAREMQQERQRRGQISRLIDCLQFSDKAQILIKDEVQLAWMGFDSRRVAKKALRDLESLRNNLAHSQDIVSHDWPQIARMTQRIEFLMGFGEE</sequence>
<dbReference type="SUPFAM" id="SSF54631">
    <property type="entry name" value="CBS-domain pair"/>
    <property type="match status" value="1"/>
</dbReference>
<keyword evidence="3" id="KW-1185">Reference proteome</keyword>
<dbReference type="Gene3D" id="1.10.3210.10">
    <property type="entry name" value="Hypothetical protein af1432"/>
    <property type="match status" value="1"/>
</dbReference>
<keyword evidence="2" id="KW-0378">Hydrolase</keyword>
<dbReference type="EMBL" id="AFOC01000111">
    <property type="protein sequence ID" value="EGV50074.1"/>
    <property type="molecule type" value="Genomic_DNA"/>
</dbReference>
<organism evidence="2 3">
    <name type="scientific">endosymbiont of Riftia pachyptila</name>
    <name type="common">vent Ph05</name>
    <dbReference type="NCBI Taxonomy" id="1048808"/>
    <lineage>
        <taxon>Bacteria</taxon>
        <taxon>Pseudomonadati</taxon>
        <taxon>Pseudomonadota</taxon>
        <taxon>Gammaproteobacteria</taxon>
        <taxon>sulfur-oxidizing symbionts</taxon>
    </lineage>
</organism>
<dbReference type="InterPro" id="IPR006674">
    <property type="entry name" value="HD_domain"/>
</dbReference>
<reference evidence="2" key="1">
    <citation type="journal article" date="2011" name="ISME J.">
        <title>The endosymbionts of the deep-sea tubeworms Riftia pachyptila and Tevnia jerichonana share an identical physiology as revealed by proteogenomic analyses.</title>
        <authorList>
            <person name="Gardebrecht A."/>
            <person name="Markert S."/>
            <person name="Felbeck H."/>
            <person name="Thuermer A."/>
            <person name="Albrecht D."/>
            <person name="Wollherr A."/>
            <person name="Kabisch J."/>
            <person name="Lehmann R."/>
            <person name="Daniel R."/>
            <person name="Liesegang H."/>
            <person name="Hecker M."/>
            <person name="Sievert S.M."/>
            <person name="Schweder T."/>
        </authorList>
    </citation>
    <scope>NUCLEOTIDE SEQUENCE [LARGE SCALE GENOMIC DNA]</scope>
</reference>
<dbReference type="PATRIC" id="fig|1048808.3.peg.2966"/>
<dbReference type="CDD" id="cd00077">
    <property type="entry name" value="HDc"/>
    <property type="match status" value="1"/>
</dbReference>
<dbReference type="PANTHER" id="PTHR46246:SF1">
    <property type="entry name" value="GUANOSINE-3',5'-BIS(DIPHOSPHATE) 3'-PYROPHOSPHOHYDROLASE MESH1"/>
    <property type="match status" value="1"/>
</dbReference>
<gene>
    <name evidence="2" type="ORF">Rifp1Sym_ef00010</name>
</gene>
<dbReference type="SMART" id="SM00471">
    <property type="entry name" value="HDc"/>
    <property type="match status" value="1"/>
</dbReference>
<dbReference type="InterPro" id="IPR052194">
    <property type="entry name" value="MESH1"/>
</dbReference>
<evidence type="ECO:0000313" key="3">
    <source>
        <dbReference type="Proteomes" id="UP000004491"/>
    </source>
</evidence>
<dbReference type="InterPro" id="IPR046342">
    <property type="entry name" value="CBS_dom_sf"/>
</dbReference>
<accession>G2DH23</accession>
<dbReference type="AlphaFoldDB" id="G2DH23"/>
<dbReference type="Pfam" id="PF13328">
    <property type="entry name" value="HD_4"/>
    <property type="match status" value="1"/>
</dbReference>